<proteinExistence type="predicted"/>
<comment type="caution">
    <text evidence="1">The sequence shown here is derived from an EMBL/GenBank/DDBJ whole genome shotgun (WGS) entry which is preliminary data.</text>
</comment>
<sequence>MVNFYLVKTFGSYQQKKCMIIITNCNKFDTTLLNFEVVNEESENMDNTEQKFEEIEYYLNQAISIVHEQRALNNYKWIIKAVDKNFDGVRKIVNDVIKFNRRITNPRTWKDSTNITMYLE</sequence>
<dbReference type="OrthoDB" id="2426082at2759"/>
<organism evidence="1 2">
    <name type="scientific">Rhizophagus irregularis</name>
    <dbReference type="NCBI Taxonomy" id="588596"/>
    <lineage>
        <taxon>Eukaryota</taxon>
        <taxon>Fungi</taxon>
        <taxon>Fungi incertae sedis</taxon>
        <taxon>Mucoromycota</taxon>
        <taxon>Glomeromycotina</taxon>
        <taxon>Glomeromycetes</taxon>
        <taxon>Glomerales</taxon>
        <taxon>Glomeraceae</taxon>
        <taxon>Rhizophagus</taxon>
    </lineage>
</organism>
<name>A0A915ZC53_9GLOM</name>
<dbReference type="AlphaFoldDB" id="A0A915ZC53"/>
<dbReference type="Proteomes" id="UP000684084">
    <property type="component" value="Unassembled WGS sequence"/>
</dbReference>
<evidence type="ECO:0000313" key="1">
    <source>
        <dbReference type="EMBL" id="CAB5369516.1"/>
    </source>
</evidence>
<protein>
    <submittedName>
        <fullName evidence="1">Uncharacterized protein</fullName>
    </submittedName>
</protein>
<accession>A0A915ZC53</accession>
<dbReference type="EMBL" id="CAGKOT010000026">
    <property type="protein sequence ID" value="CAB5369516.1"/>
    <property type="molecule type" value="Genomic_DNA"/>
</dbReference>
<gene>
    <name evidence="1" type="ORF">CHRIB12_LOCUS12223</name>
</gene>
<reference evidence="1" key="1">
    <citation type="submission" date="2020-05" db="EMBL/GenBank/DDBJ databases">
        <authorList>
            <person name="Rincon C."/>
            <person name="Sanders R I."/>
            <person name="Robbins C."/>
            <person name="Chaturvedi A."/>
        </authorList>
    </citation>
    <scope>NUCLEOTIDE SEQUENCE</scope>
    <source>
        <strain evidence="1">CHB12</strain>
    </source>
</reference>
<evidence type="ECO:0000313" key="2">
    <source>
        <dbReference type="Proteomes" id="UP000684084"/>
    </source>
</evidence>